<feature type="domain" description="Ancillary SecYEG translocon subunit/Cell division coordinator CpoB TPR" evidence="9">
    <location>
        <begin position="15"/>
        <end position="199"/>
    </location>
</feature>
<dbReference type="Gene3D" id="1.25.40.10">
    <property type="entry name" value="Tetratricopeptide repeat domain"/>
    <property type="match status" value="1"/>
</dbReference>
<dbReference type="EMBL" id="FUXU01000026">
    <property type="protein sequence ID" value="SKA55249.1"/>
    <property type="molecule type" value="Genomic_DNA"/>
</dbReference>
<proteinExistence type="inferred from homology"/>
<evidence type="ECO:0000256" key="1">
    <source>
        <dbReference type="ARBA" id="ARBA00004401"/>
    </source>
</evidence>
<evidence type="ECO:0000256" key="6">
    <source>
        <dbReference type="ARBA" id="ARBA00023186"/>
    </source>
</evidence>
<dbReference type="InterPro" id="IPR011990">
    <property type="entry name" value="TPR-like_helical_dom_sf"/>
</dbReference>
<dbReference type="PANTHER" id="PTHR38035">
    <property type="entry name" value="UPF0070 PROTEIN YFGM"/>
    <property type="match status" value="1"/>
</dbReference>
<reference evidence="11" key="1">
    <citation type="submission" date="2017-02" db="EMBL/GenBank/DDBJ databases">
        <authorList>
            <person name="Varghese N."/>
            <person name="Submissions S."/>
        </authorList>
    </citation>
    <scope>NUCLEOTIDE SEQUENCE [LARGE SCALE GENOMIC DNA]</scope>
    <source>
        <strain evidence="11">DSM 22720</strain>
    </source>
</reference>
<dbReference type="AlphaFoldDB" id="A0A1T4URB7"/>
<dbReference type="GO" id="GO:0044877">
    <property type="term" value="F:protein-containing complex binding"/>
    <property type="evidence" value="ECO:0007669"/>
    <property type="project" value="InterPro"/>
</dbReference>
<keyword evidence="11" id="KW-1185">Reference proteome</keyword>
<dbReference type="RefSeq" id="WP_078752650.1">
    <property type="nucleotide sequence ID" value="NZ_FUXU01000026.1"/>
</dbReference>
<dbReference type="PIRSF" id="PIRSF006170">
    <property type="entry name" value="YfgM"/>
    <property type="match status" value="1"/>
</dbReference>
<evidence type="ECO:0000313" key="11">
    <source>
        <dbReference type="Proteomes" id="UP000190162"/>
    </source>
</evidence>
<evidence type="ECO:0000256" key="7">
    <source>
        <dbReference type="ARBA" id="ARBA00024197"/>
    </source>
</evidence>
<keyword evidence="6" id="KW-0143">Chaperone</keyword>
<keyword evidence="3" id="KW-0812">Transmembrane</keyword>
<keyword evidence="2" id="KW-1003">Cell membrane</keyword>
<organism evidence="10 11">
    <name type="scientific">Enterovibrio nigricans DSM 22720</name>
    <dbReference type="NCBI Taxonomy" id="1121868"/>
    <lineage>
        <taxon>Bacteria</taxon>
        <taxon>Pseudomonadati</taxon>
        <taxon>Pseudomonadota</taxon>
        <taxon>Gammaproteobacteria</taxon>
        <taxon>Vibrionales</taxon>
        <taxon>Vibrionaceae</taxon>
        <taxon>Enterovibrio</taxon>
    </lineage>
</organism>
<evidence type="ECO:0000256" key="3">
    <source>
        <dbReference type="ARBA" id="ARBA00022692"/>
    </source>
</evidence>
<dbReference type="Pfam" id="PF09976">
    <property type="entry name" value="TPR_21"/>
    <property type="match status" value="1"/>
</dbReference>
<evidence type="ECO:0000256" key="4">
    <source>
        <dbReference type="ARBA" id="ARBA00022989"/>
    </source>
</evidence>
<comment type="subcellular location">
    <subcellularLocation>
        <location evidence="1">Cell membrane</location>
        <topology evidence="1">Single-pass type II membrane protein</topology>
    </subcellularLocation>
</comment>
<name>A0A1T4URB7_9GAMM</name>
<evidence type="ECO:0000256" key="2">
    <source>
        <dbReference type="ARBA" id="ARBA00022475"/>
    </source>
</evidence>
<dbReference type="GO" id="GO:0005886">
    <property type="term" value="C:plasma membrane"/>
    <property type="evidence" value="ECO:0007669"/>
    <property type="project" value="UniProtKB-SubCell"/>
</dbReference>
<dbReference type="OrthoDB" id="9789675at2"/>
<evidence type="ECO:0000256" key="8">
    <source>
        <dbReference type="ARBA" id="ARBA00024235"/>
    </source>
</evidence>
<sequence>MDVYTTEEQQVEAIKTWWRENGKAVVLGAVIGLGGLYGWRYYQAEQETSREQASDAYTQVVTALAAGDAQAEEKALAFIKSNDSAYATLLELQLAKSFVDAGELPKALEQLRAVQASKDSTLKSIATVRIARIEAEQGNNDAALKELNAVADESWKAQVEELRGDILLSKNDVAEARSAYAASLAAATNPVVQMKLDNLFQ</sequence>
<evidence type="ECO:0000313" key="10">
    <source>
        <dbReference type="EMBL" id="SKA55249.1"/>
    </source>
</evidence>
<dbReference type="Proteomes" id="UP000190162">
    <property type="component" value="Unassembled WGS sequence"/>
</dbReference>
<evidence type="ECO:0000256" key="5">
    <source>
        <dbReference type="ARBA" id="ARBA00023136"/>
    </source>
</evidence>
<keyword evidence="4" id="KW-1133">Transmembrane helix</keyword>
<dbReference type="InterPro" id="IPR026039">
    <property type="entry name" value="YfgM"/>
</dbReference>
<accession>A0A1T4URB7</accession>
<dbReference type="InterPro" id="IPR018704">
    <property type="entry name" value="SecYEG/CpoB_TPR"/>
</dbReference>
<dbReference type="PANTHER" id="PTHR38035:SF1">
    <property type="entry name" value="ANCILLARY SECYEG TRANSLOCON SUBUNIT"/>
    <property type="match status" value="1"/>
</dbReference>
<keyword evidence="5" id="KW-0472">Membrane</keyword>
<evidence type="ECO:0000259" key="9">
    <source>
        <dbReference type="Pfam" id="PF09976"/>
    </source>
</evidence>
<comment type="similarity">
    <text evidence="7">Belongs to the YfgM family.</text>
</comment>
<protein>
    <recommendedName>
        <fullName evidence="8">Ancillary SecYEG translocon subunit</fullName>
    </recommendedName>
</protein>
<gene>
    <name evidence="10" type="ORF">SAMN02745132_02299</name>
</gene>